<evidence type="ECO:0000313" key="9">
    <source>
        <dbReference type="Proteomes" id="UP000662914"/>
    </source>
</evidence>
<keyword evidence="8" id="KW-0966">Cell projection</keyword>
<dbReference type="PANTHER" id="PTHR30288:SF0">
    <property type="entry name" value="FLAGELLAR HOOK-ASSOCIATED PROTEIN 2"/>
    <property type="match status" value="1"/>
</dbReference>
<evidence type="ECO:0000259" key="7">
    <source>
        <dbReference type="Pfam" id="PF07195"/>
    </source>
</evidence>
<organism evidence="8 9">
    <name type="scientific">Candidatus Desulfobacillus denitrificans</name>
    <dbReference type="NCBI Taxonomy" id="2608985"/>
    <lineage>
        <taxon>Bacteria</taxon>
        <taxon>Pseudomonadati</taxon>
        <taxon>Pseudomonadota</taxon>
        <taxon>Betaproteobacteria</taxon>
        <taxon>Candidatus Desulfobacillus</taxon>
    </lineage>
</organism>
<comment type="similarity">
    <text evidence="1 5">Belongs to the FliD family.</text>
</comment>
<sequence>MALSSPGIGSGLDVNGLVSQLMALEQRPLTLLNTKEAKLQAQLSAFGSLKGALSSFQSSVAALATPARFTAVKASVADGTVFSASAAPGAAAGSHSIEVQTLAQAQKLRSDVFAATGDSLGSGTLTIQFGTYSGGSFTLNPDKAAQTITIGSDKATLSGVRDAINAADAGVSASIVNDGTGYRLVVASKDAGLANALKISVADDDLDNTDNAGLSRLAYDASTGGTTNLAQTVPAQNAVAVIDGITVSKASNTFTDALEGVTLTLLKAGTTTLTVAKDSAGVKAAVESFVKAYNDLNKTLTDLSKYDAANKKASTLTGDATVRAVQSQLRGLFNTALASAGGGLTTLADIGVSFQTDGTLKLDAAKLTAALNDPNKDVSTLFAAVGKPTDSLVSFVSSSAETKNGSYAVNVTQIATQGKAVGQGNAALTIVGGGNDTLNFTVDGVSASLTLAAGTYTAATLAAELQSKINGASALTSAGSRVTVTEAGGKLTVTSSRYGSASNVVITGGNAAGDLFGGTTETAGVDVAGTIGGLAATGSGQALTGSGDAAGLKINVTGGTTGDRGSIGFARGYADLLDKLVGRMLENDGLVDGRMDGINASIKELGSRREALASRLEMIEKRYRAQFTALDTMLASMTKTSNYLQQQLANLPKIGGSNG</sequence>
<proteinExistence type="inferred from homology"/>
<evidence type="ECO:0000256" key="3">
    <source>
        <dbReference type="ARBA" id="ARBA00023054"/>
    </source>
</evidence>
<reference evidence="8" key="1">
    <citation type="journal article" name="DNA Res.">
        <title>The physiological potential of anammox bacteria as revealed by their core genome structure.</title>
        <authorList>
            <person name="Okubo T."/>
            <person name="Toyoda A."/>
            <person name="Fukuhara K."/>
            <person name="Uchiyama I."/>
            <person name="Harigaya Y."/>
            <person name="Kuroiwa M."/>
            <person name="Suzuki T."/>
            <person name="Murakami Y."/>
            <person name="Suwa Y."/>
            <person name="Takami H."/>
        </authorList>
    </citation>
    <scope>NUCLEOTIDE SEQUENCE</scope>
    <source>
        <strain evidence="8">317325-3</strain>
    </source>
</reference>
<feature type="domain" description="Flagellar hook-associated protein 2 N-terminal" evidence="6">
    <location>
        <begin position="10"/>
        <end position="106"/>
    </location>
</feature>
<dbReference type="AlphaFoldDB" id="A0A809R183"/>
<keyword evidence="4 5" id="KW-0975">Bacterial flagellum</keyword>
<dbReference type="InterPro" id="IPR003481">
    <property type="entry name" value="FliD_N"/>
</dbReference>
<dbReference type="InterPro" id="IPR010809">
    <property type="entry name" value="FliD_C"/>
</dbReference>
<dbReference type="EMBL" id="AP021857">
    <property type="protein sequence ID" value="BBO21393.1"/>
    <property type="molecule type" value="Genomic_DNA"/>
</dbReference>
<dbReference type="KEGG" id="ddz:DSYM_20920"/>
<keyword evidence="8" id="KW-0282">Flagellum</keyword>
<gene>
    <name evidence="8" type="ORF">DSYM_20920</name>
</gene>
<comment type="function">
    <text evidence="5">Required for morphogenesis and for the elongation of the flagellar filament by facilitating polymerization of the flagellin monomers at the tip of growing filament. Forms a capping structure, which prevents flagellin subunits (transported through the central channel of the flagellum) from leaking out without polymerization at the distal end.</text>
</comment>
<protein>
    <recommendedName>
        <fullName evidence="5">Flagellar hook-associated protein 2</fullName>
        <shortName evidence="5">HAP2</shortName>
    </recommendedName>
    <alternativeName>
        <fullName evidence="5">Flagellar cap protein</fullName>
    </alternativeName>
</protein>
<keyword evidence="5" id="KW-0964">Secreted</keyword>
<dbReference type="GO" id="GO:0005576">
    <property type="term" value="C:extracellular region"/>
    <property type="evidence" value="ECO:0007669"/>
    <property type="project" value="UniProtKB-SubCell"/>
</dbReference>
<name>A0A809R183_9PROT</name>
<dbReference type="GO" id="GO:0071973">
    <property type="term" value="P:bacterial-type flagellum-dependent cell motility"/>
    <property type="evidence" value="ECO:0007669"/>
    <property type="project" value="TreeGrafter"/>
</dbReference>
<evidence type="ECO:0000256" key="5">
    <source>
        <dbReference type="RuleBase" id="RU362066"/>
    </source>
</evidence>
<keyword evidence="3" id="KW-0175">Coiled coil</keyword>
<dbReference type="Proteomes" id="UP000662914">
    <property type="component" value="Chromosome"/>
</dbReference>
<accession>A0A809R183</accession>
<keyword evidence="8" id="KW-0969">Cilium</keyword>
<dbReference type="PANTHER" id="PTHR30288">
    <property type="entry name" value="FLAGELLAR CAP/ASSEMBLY PROTEIN FLID"/>
    <property type="match status" value="1"/>
</dbReference>
<dbReference type="InterPro" id="IPR040026">
    <property type="entry name" value="FliD"/>
</dbReference>
<dbReference type="GO" id="GO:0007155">
    <property type="term" value="P:cell adhesion"/>
    <property type="evidence" value="ECO:0007669"/>
    <property type="project" value="InterPro"/>
</dbReference>
<dbReference type="GO" id="GO:0009421">
    <property type="term" value="C:bacterial-type flagellum filament cap"/>
    <property type="evidence" value="ECO:0007669"/>
    <property type="project" value="InterPro"/>
</dbReference>
<evidence type="ECO:0000259" key="6">
    <source>
        <dbReference type="Pfam" id="PF02465"/>
    </source>
</evidence>
<comment type="subunit">
    <text evidence="2 5">Homopentamer.</text>
</comment>
<evidence type="ECO:0000313" key="8">
    <source>
        <dbReference type="EMBL" id="BBO21393.1"/>
    </source>
</evidence>
<feature type="domain" description="Flagellar hook-associated protein 2 C-terminal" evidence="7">
    <location>
        <begin position="235"/>
        <end position="638"/>
    </location>
</feature>
<evidence type="ECO:0000256" key="1">
    <source>
        <dbReference type="ARBA" id="ARBA00009764"/>
    </source>
</evidence>
<comment type="subcellular location">
    <subcellularLocation>
        <location evidence="5">Secreted</location>
    </subcellularLocation>
    <subcellularLocation>
        <location evidence="5">Bacterial flagellum</location>
    </subcellularLocation>
</comment>
<evidence type="ECO:0000256" key="4">
    <source>
        <dbReference type="ARBA" id="ARBA00023143"/>
    </source>
</evidence>
<dbReference type="Pfam" id="PF07195">
    <property type="entry name" value="FliD_C"/>
    <property type="match status" value="1"/>
</dbReference>
<dbReference type="GO" id="GO:0009424">
    <property type="term" value="C:bacterial-type flagellum hook"/>
    <property type="evidence" value="ECO:0007669"/>
    <property type="project" value="UniProtKB-UniRule"/>
</dbReference>
<dbReference type="Pfam" id="PF02465">
    <property type="entry name" value="FliD_N"/>
    <property type="match status" value="1"/>
</dbReference>
<evidence type="ECO:0000256" key="2">
    <source>
        <dbReference type="ARBA" id="ARBA00011255"/>
    </source>
</evidence>